<evidence type="ECO:0000256" key="1">
    <source>
        <dbReference type="ARBA" id="ARBA00004162"/>
    </source>
</evidence>
<dbReference type="Pfam" id="PF00531">
    <property type="entry name" value="Death"/>
    <property type="match status" value="1"/>
</dbReference>
<keyword evidence="10" id="KW-0325">Glycoprotein</keyword>
<protein>
    <recommendedName>
        <fullName evidence="18">Tumor necrosis factor receptor superfamily member 16</fullName>
    </recommendedName>
</protein>
<feature type="disulfide bond" evidence="11">
    <location>
        <begin position="124"/>
        <end position="142"/>
    </location>
</feature>
<reference evidence="16" key="1">
    <citation type="journal article" date="2022" name="bioRxiv">
        <title>Sequencing and chromosome-scale assembly of the giantPleurodeles waltlgenome.</title>
        <authorList>
            <person name="Brown T."/>
            <person name="Elewa A."/>
            <person name="Iarovenko S."/>
            <person name="Subramanian E."/>
            <person name="Araus A.J."/>
            <person name="Petzold A."/>
            <person name="Susuki M."/>
            <person name="Suzuki K.-i.T."/>
            <person name="Hayashi T."/>
            <person name="Toyoda A."/>
            <person name="Oliveira C."/>
            <person name="Osipova E."/>
            <person name="Leigh N.D."/>
            <person name="Simon A."/>
            <person name="Yun M.H."/>
        </authorList>
    </citation>
    <scope>NUCLEOTIDE SEQUENCE</scope>
    <source>
        <strain evidence="16">20211129_DDA</strain>
        <tissue evidence="16">Liver</tissue>
    </source>
</reference>
<dbReference type="SUPFAM" id="SSF57586">
    <property type="entry name" value="TNF receptor-like"/>
    <property type="match status" value="4"/>
</dbReference>
<feature type="disulfide bond" evidence="11">
    <location>
        <begin position="200"/>
        <end position="213"/>
    </location>
</feature>
<evidence type="ECO:0000256" key="3">
    <source>
        <dbReference type="ARBA" id="ARBA00022692"/>
    </source>
</evidence>
<feature type="repeat" description="TNFR-Cys" evidence="11">
    <location>
        <begin position="59"/>
        <end position="100"/>
    </location>
</feature>
<evidence type="ECO:0000259" key="14">
    <source>
        <dbReference type="PROSITE" id="PS50017"/>
    </source>
</evidence>
<evidence type="ECO:0008006" key="18">
    <source>
        <dbReference type="Google" id="ProtNLM"/>
    </source>
</evidence>
<comment type="subcellular location">
    <subcellularLocation>
        <location evidence="1">Cell membrane</location>
        <topology evidence="1">Single-pass membrane protein</topology>
    </subcellularLocation>
</comment>
<evidence type="ECO:0000256" key="6">
    <source>
        <dbReference type="ARBA" id="ARBA00022737"/>
    </source>
</evidence>
<evidence type="ECO:0000256" key="7">
    <source>
        <dbReference type="ARBA" id="ARBA00022989"/>
    </source>
</evidence>
<feature type="repeat" description="TNFR-Cys" evidence="11">
    <location>
        <begin position="101"/>
        <end position="142"/>
    </location>
</feature>
<feature type="transmembrane region" description="Helical" evidence="12">
    <location>
        <begin position="309"/>
        <end position="329"/>
    </location>
</feature>
<dbReference type="GO" id="GO:0007266">
    <property type="term" value="P:Rho protein signal transduction"/>
    <property type="evidence" value="ECO:0007669"/>
    <property type="project" value="TreeGrafter"/>
</dbReference>
<feature type="domain" description="TNFR-Cys" evidence="15">
    <location>
        <begin position="223"/>
        <end position="264"/>
    </location>
</feature>
<feature type="domain" description="TNFR-Cys" evidence="15">
    <location>
        <begin position="101"/>
        <end position="142"/>
    </location>
</feature>
<feature type="domain" description="TNFR-Cys" evidence="15">
    <location>
        <begin position="24"/>
        <end position="57"/>
    </location>
</feature>
<feature type="domain" description="TNFR-Cys" evidence="15">
    <location>
        <begin position="181"/>
        <end position="221"/>
    </location>
</feature>
<dbReference type="PANTHER" id="PTHR46605">
    <property type="entry name" value="TUMOR NECROSIS FACTOR RECEPTOR"/>
    <property type="match status" value="1"/>
</dbReference>
<evidence type="ECO:0000313" key="16">
    <source>
        <dbReference type="EMBL" id="KAJ1098943.1"/>
    </source>
</evidence>
<dbReference type="PROSITE" id="PS00652">
    <property type="entry name" value="TNFR_NGFR_1"/>
    <property type="match status" value="2"/>
</dbReference>
<keyword evidence="5 13" id="KW-0732">Signal</keyword>
<dbReference type="InterPro" id="IPR041448">
    <property type="entry name" value="TNFR16_TM"/>
</dbReference>
<keyword evidence="4" id="KW-0053">Apoptosis</keyword>
<dbReference type="AlphaFoldDB" id="A0AAV7MAJ1"/>
<feature type="disulfide bond" evidence="11">
    <location>
        <begin position="182"/>
        <end position="197"/>
    </location>
</feature>
<feature type="disulfide bond" evidence="11">
    <location>
        <begin position="246"/>
        <end position="264"/>
    </location>
</feature>
<comment type="caution">
    <text evidence="16">The sequence shown here is derived from an EMBL/GenBank/DDBJ whole genome shotgun (WGS) entry which is preliminary data.</text>
</comment>
<keyword evidence="2" id="KW-1003">Cell membrane</keyword>
<evidence type="ECO:0000313" key="17">
    <source>
        <dbReference type="Proteomes" id="UP001066276"/>
    </source>
</evidence>
<feature type="disulfide bond" evidence="11">
    <location>
        <begin position="203"/>
        <end position="221"/>
    </location>
</feature>
<comment type="caution">
    <text evidence="11">Lacks conserved residue(s) required for the propagation of feature annotation.</text>
</comment>
<evidence type="ECO:0000256" key="5">
    <source>
        <dbReference type="ARBA" id="ARBA00022729"/>
    </source>
</evidence>
<evidence type="ECO:0000259" key="15">
    <source>
        <dbReference type="PROSITE" id="PS50050"/>
    </source>
</evidence>
<dbReference type="Pfam" id="PF18422">
    <property type="entry name" value="TNFR_16_TM"/>
    <property type="match status" value="1"/>
</dbReference>
<dbReference type="PROSITE" id="PS50017">
    <property type="entry name" value="DEATH_DOMAIN"/>
    <property type="match status" value="1"/>
</dbReference>
<keyword evidence="8 12" id="KW-0472">Membrane</keyword>
<proteinExistence type="predicted"/>
<feature type="repeat" description="TNFR-Cys" evidence="11">
    <location>
        <begin position="181"/>
        <end position="221"/>
    </location>
</feature>
<feature type="chain" id="PRO_5043809692" description="Tumor necrosis factor receptor superfamily member 16" evidence="13">
    <location>
        <begin position="23"/>
        <end position="483"/>
    </location>
</feature>
<dbReference type="EMBL" id="JANPWB010000014">
    <property type="protein sequence ID" value="KAJ1098943.1"/>
    <property type="molecule type" value="Genomic_DNA"/>
</dbReference>
<evidence type="ECO:0000256" key="12">
    <source>
        <dbReference type="SAM" id="Phobius"/>
    </source>
</evidence>
<dbReference type="InterPro" id="IPR011029">
    <property type="entry name" value="DEATH-like_dom_sf"/>
</dbReference>
<accession>A0AAV7MAJ1</accession>
<dbReference type="GO" id="GO:0015026">
    <property type="term" value="F:coreceptor activity"/>
    <property type="evidence" value="ECO:0007669"/>
    <property type="project" value="TreeGrafter"/>
</dbReference>
<keyword evidence="17" id="KW-1185">Reference proteome</keyword>
<dbReference type="PANTHER" id="PTHR46605:SF1">
    <property type="entry name" value="DEATH DOMAIN-CONTAINING MEMBRANE PROTEIN NRADD"/>
    <property type="match status" value="1"/>
</dbReference>
<gene>
    <name evidence="16" type="ORF">NDU88_004050</name>
</gene>
<dbReference type="GO" id="GO:0006915">
    <property type="term" value="P:apoptotic process"/>
    <property type="evidence" value="ECO:0007669"/>
    <property type="project" value="UniProtKB-KW"/>
</dbReference>
<feature type="repeat" description="TNFR-Cys" evidence="11">
    <location>
        <begin position="24"/>
        <end position="57"/>
    </location>
</feature>
<evidence type="ECO:0000256" key="4">
    <source>
        <dbReference type="ARBA" id="ARBA00022703"/>
    </source>
</evidence>
<dbReference type="SMART" id="SM00005">
    <property type="entry name" value="DEATH"/>
    <property type="match status" value="1"/>
</dbReference>
<evidence type="ECO:0000256" key="9">
    <source>
        <dbReference type="ARBA" id="ARBA00023157"/>
    </source>
</evidence>
<feature type="disulfide bond" evidence="11">
    <location>
        <begin position="102"/>
        <end position="117"/>
    </location>
</feature>
<evidence type="ECO:0000256" key="2">
    <source>
        <dbReference type="ARBA" id="ARBA00022475"/>
    </source>
</evidence>
<feature type="signal peptide" evidence="13">
    <location>
        <begin position="1"/>
        <end position="22"/>
    </location>
</feature>
<dbReference type="InterPro" id="IPR000488">
    <property type="entry name" value="Death_dom"/>
</dbReference>
<dbReference type="PROSITE" id="PS50050">
    <property type="entry name" value="TNFR_NGFR_2"/>
    <property type="match status" value="5"/>
</dbReference>
<dbReference type="InterPro" id="IPR001368">
    <property type="entry name" value="TNFR/NGFR_Cys_rich_reg"/>
</dbReference>
<dbReference type="Gene3D" id="1.10.533.10">
    <property type="entry name" value="Death Domain, Fas"/>
    <property type="match status" value="1"/>
</dbReference>
<feature type="domain" description="Death" evidence="14">
    <location>
        <begin position="412"/>
        <end position="477"/>
    </location>
</feature>
<dbReference type="CDD" id="cd08311">
    <property type="entry name" value="Death_p75NR"/>
    <property type="match status" value="1"/>
</dbReference>
<feature type="disulfide bond" evidence="11">
    <location>
        <begin position="37"/>
        <end position="50"/>
    </location>
</feature>
<dbReference type="SUPFAM" id="SSF47986">
    <property type="entry name" value="DEATH domain"/>
    <property type="match status" value="1"/>
</dbReference>
<dbReference type="Pfam" id="PF00020">
    <property type="entry name" value="TNFR_c6"/>
    <property type="match status" value="4"/>
</dbReference>
<feature type="disulfide bond" evidence="11">
    <location>
        <begin position="224"/>
        <end position="239"/>
    </location>
</feature>
<feature type="repeat" description="TNFR-Cys" evidence="11">
    <location>
        <begin position="223"/>
        <end position="264"/>
    </location>
</feature>
<keyword evidence="6" id="KW-0677">Repeat</keyword>
<dbReference type="Gene3D" id="2.10.50.10">
    <property type="entry name" value="Tumor Necrosis Factor Receptor, subunit A, domain 2"/>
    <property type="match status" value="5"/>
</dbReference>
<organism evidence="16 17">
    <name type="scientific">Pleurodeles waltl</name>
    <name type="common">Iberian ribbed newt</name>
    <dbReference type="NCBI Taxonomy" id="8319"/>
    <lineage>
        <taxon>Eukaryota</taxon>
        <taxon>Metazoa</taxon>
        <taxon>Chordata</taxon>
        <taxon>Craniata</taxon>
        <taxon>Vertebrata</taxon>
        <taxon>Euteleostomi</taxon>
        <taxon>Amphibia</taxon>
        <taxon>Batrachia</taxon>
        <taxon>Caudata</taxon>
        <taxon>Salamandroidea</taxon>
        <taxon>Salamandridae</taxon>
        <taxon>Pleurodelinae</taxon>
        <taxon>Pleurodeles</taxon>
    </lineage>
</organism>
<keyword evidence="9 11" id="KW-1015">Disulfide bond</keyword>
<name>A0AAV7MAJ1_PLEWA</name>
<dbReference type="Gene3D" id="6.10.250.1780">
    <property type="match status" value="1"/>
</dbReference>
<evidence type="ECO:0000256" key="13">
    <source>
        <dbReference type="SAM" id="SignalP"/>
    </source>
</evidence>
<feature type="domain" description="TNFR-Cys" evidence="15">
    <location>
        <begin position="59"/>
        <end position="100"/>
    </location>
</feature>
<dbReference type="GO" id="GO:0009986">
    <property type="term" value="C:cell surface"/>
    <property type="evidence" value="ECO:0007669"/>
    <property type="project" value="TreeGrafter"/>
</dbReference>
<dbReference type="GO" id="GO:0005035">
    <property type="term" value="F:death receptor activity"/>
    <property type="evidence" value="ECO:0007669"/>
    <property type="project" value="TreeGrafter"/>
</dbReference>
<keyword evidence="3 12" id="KW-0812">Transmembrane</keyword>
<feature type="disulfide bond" evidence="11">
    <location>
        <begin position="82"/>
        <end position="100"/>
    </location>
</feature>
<evidence type="ECO:0000256" key="11">
    <source>
        <dbReference type="PROSITE-ProRule" id="PRU00206"/>
    </source>
</evidence>
<evidence type="ECO:0000256" key="10">
    <source>
        <dbReference type="ARBA" id="ARBA00023180"/>
    </source>
</evidence>
<dbReference type="SMART" id="SM00208">
    <property type="entry name" value="TNFR"/>
    <property type="match status" value="6"/>
</dbReference>
<evidence type="ECO:0000256" key="8">
    <source>
        <dbReference type="ARBA" id="ARBA00023136"/>
    </source>
</evidence>
<sequence>MELRKATLLPLWGLLLIQVSVADPCASGMVTDQGECCTLCPAGSGVSVPCSSSNTKCETCKKNVTFSSMSSATEQCKPCSRCPVHMEVLIPCTRFEDTVCRCAKGYYLEIEAGHRRCLPCRTECSVDEVEIAMCTDMSNRLCVEKSLAHGGTPTGCVHCSSCPEHMEVARACTCREDTVCQCPNGTFLHVENGISRCQPCQVCQRGYGARTPCSQERDTHCEPCPDGFFSEEKSSQSPCLPCQRECDEGMVVLRECTTSSDLLCMGKLHLPSLTEDEKDSAKKTWVAGSSASPNSPEFIPREDNSNNIIPVYCSILGAVVVGLIAYVAFKCWSSCKQKKQLAKARALELGSSPETEKLHSDSGVFLDTHSLQEPHQLNKVHKTEPTEPKLYINLPPHKQEEVEQLLGELSHGKDWQRLAILLGFEEDSIDTIGRGEHPVHTLLTNWSTKEGATLEVLCTALINMQRADVVEKLNSKSEASSVV</sequence>
<dbReference type="InterPro" id="IPR052302">
    <property type="entry name" value="Neurotrophin_rcpt-DD"/>
</dbReference>
<keyword evidence="7 12" id="KW-1133">Transmembrane helix</keyword>
<feature type="disulfide bond" evidence="11">
    <location>
        <begin position="79"/>
        <end position="92"/>
    </location>
</feature>
<dbReference type="GO" id="GO:0005886">
    <property type="term" value="C:plasma membrane"/>
    <property type="evidence" value="ECO:0007669"/>
    <property type="project" value="UniProtKB-SubCell"/>
</dbReference>
<dbReference type="GO" id="GO:0048406">
    <property type="term" value="F:nerve growth factor binding"/>
    <property type="evidence" value="ECO:0007669"/>
    <property type="project" value="TreeGrafter"/>
</dbReference>
<dbReference type="Proteomes" id="UP001066276">
    <property type="component" value="Chromosome 10"/>
</dbReference>